<feature type="region of interest" description="Disordered" evidence="1">
    <location>
        <begin position="14"/>
        <end position="33"/>
    </location>
</feature>
<comment type="caution">
    <text evidence="2">The sequence shown here is derived from an EMBL/GenBank/DDBJ whole genome shotgun (WGS) entry which is preliminary data.</text>
</comment>
<gene>
    <name evidence="2" type="ORF">BFW01_g10835</name>
</gene>
<feature type="compositionally biased region" description="Acidic residues" evidence="1">
    <location>
        <begin position="125"/>
        <end position="149"/>
    </location>
</feature>
<feature type="compositionally biased region" description="Basic and acidic residues" evidence="1">
    <location>
        <begin position="150"/>
        <end position="165"/>
    </location>
</feature>
<organism evidence="2 3">
    <name type="scientific">Lasiodiplodia theobromae</name>
    <dbReference type="NCBI Taxonomy" id="45133"/>
    <lineage>
        <taxon>Eukaryota</taxon>
        <taxon>Fungi</taxon>
        <taxon>Dikarya</taxon>
        <taxon>Ascomycota</taxon>
        <taxon>Pezizomycotina</taxon>
        <taxon>Dothideomycetes</taxon>
        <taxon>Dothideomycetes incertae sedis</taxon>
        <taxon>Botryosphaeriales</taxon>
        <taxon>Botryosphaeriaceae</taxon>
        <taxon>Lasiodiplodia</taxon>
    </lineage>
</organism>
<protein>
    <submittedName>
        <fullName evidence="2">Uncharacterized protein</fullName>
    </submittedName>
</protein>
<feature type="compositionally biased region" description="Basic and acidic residues" evidence="1">
    <location>
        <begin position="104"/>
        <end position="124"/>
    </location>
</feature>
<dbReference type="EMBL" id="MDYX01000024">
    <property type="protein sequence ID" value="KAF9629632.1"/>
    <property type="molecule type" value="Genomic_DNA"/>
</dbReference>
<evidence type="ECO:0000313" key="2">
    <source>
        <dbReference type="EMBL" id="KAF9629632.1"/>
    </source>
</evidence>
<dbReference type="Proteomes" id="UP000627934">
    <property type="component" value="Unassembled WGS sequence"/>
</dbReference>
<name>A0A8H7MAR6_9PEZI</name>
<accession>A0A8H7MAR6</accession>
<reference evidence="2" key="2">
    <citation type="journal article" date="2018" name="DNA Res.">
        <title>Comparative genome and transcriptome analyses reveal adaptations to opportunistic infections in woody plant degrading pathogens of Botryosphaeriaceae.</title>
        <authorList>
            <person name="Yan J.Y."/>
            <person name="Zhao W.S."/>
            <person name="Chen Z."/>
            <person name="Xing Q.K."/>
            <person name="Zhang W."/>
            <person name="Chethana K.W.T."/>
            <person name="Xue M.F."/>
            <person name="Xu J.P."/>
            <person name="Phillips A.J.L."/>
            <person name="Wang Y."/>
            <person name="Liu J.H."/>
            <person name="Liu M."/>
            <person name="Zhou Y."/>
            <person name="Jayawardena R.S."/>
            <person name="Manawasinghe I.S."/>
            <person name="Huang J.B."/>
            <person name="Qiao G.H."/>
            <person name="Fu C.Y."/>
            <person name="Guo F.F."/>
            <person name="Dissanayake A.J."/>
            <person name="Peng Y.L."/>
            <person name="Hyde K.D."/>
            <person name="Li X.H."/>
        </authorList>
    </citation>
    <scope>NUCLEOTIDE SEQUENCE</scope>
    <source>
        <strain evidence="2">CSS-01s</strain>
    </source>
</reference>
<reference evidence="2" key="1">
    <citation type="submission" date="2016-08" db="EMBL/GenBank/DDBJ databases">
        <authorList>
            <person name="Yan J."/>
        </authorList>
    </citation>
    <scope>NUCLEOTIDE SEQUENCE</scope>
    <source>
        <strain evidence="2">CSS-01s</strain>
    </source>
</reference>
<evidence type="ECO:0000313" key="3">
    <source>
        <dbReference type="Proteomes" id="UP000627934"/>
    </source>
</evidence>
<sequence>MPCSNPEHDHWWVGTFTPLEPSPDTEPKSESPIPEINGRLVITLERCERMCGLCPVNERRKFRSAQKVVQHVNRSHKELKTDGTIVRVRPMEDRGRRPGAKGVSMRDSDKKYEWRDGSWERRDQGEDEEDEDELDPLSTEPEMDDDDDNHDAKHKVGDARRRITSDEDAMDEDFGYGDDSDEDVDDEDELVEDIVEDFMDKWSQGALSTSYSRRN</sequence>
<feature type="compositionally biased region" description="Acidic residues" evidence="1">
    <location>
        <begin position="166"/>
        <end position="187"/>
    </location>
</feature>
<proteinExistence type="predicted"/>
<feature type="region of interest" description="Disordered" evidence="1">
    <location>
        <begin position="73"/>
        <end position="187"/>
    </location>
</feature>
<dbReference type="AlphaFoldDB" id="A0A8H7MAR6"/>
<evidence type="ECO:0000256" key="1">
    <source>
        <dbReference type="SAM" id="MobiDB-lite"/>
    </source>
</evidence>